<feature type="region of interest" description="Disordered" evidence="1">
    <location>
        <begin position="48"/>
        <end position="72"/>
    </location>
</feature>
<gene>
    <name evidence="2" type="ORF">IAB37_08770</name>
</gene>
<name>A0A9D1DZD9_9FIRM</name>
<reference evidence="2" key="2">
    <citation type="journal article" date="2021" name="PeerJ">
        <title>Extensive microbial diversity within the chicken gut microbiome revealed by metagenomics and culture.</title>
        <authorList>
            <person name="Gilroy R."/>
            <person name="Ravi A."/>
            <person name="Getino M."/>
            <person name="Pursley I."/>
            <person name="Horton D.L."/>
            <person name="Alikhan N.F."/>
            <person name="Baker D."/>
            <person name="Gharbi K."/>
            <person name="Hall N."/>
            <person name="Watson M."/>
            <person name="Adriaenssens E.M."/>
            <person name="Foster-Nyarko E."/>
            <person name="Jarju S."/>
            <person name="Secka A."/>
            <person name="Antonio M."/>
            <person name="Oren A."/>
            <person name="Chaudhuri R.R."/>
            <person name="La Ragione R."/>
            <person name="Hildebrand F."/>
            <person name="Pallen M.J."/>
        </authorList>
    </citation>
    <scope>NUCLEOTIDE SEQUENCE</scope>
    <source>
        <strain evidence="2">CHK189-12415</strain>
    </source>
</reference>
<organism evidence="2 3">
    <name type="scientific">Candidatus Faecivivens stercoravium</name>
    <dbReference type="NCBI Taxonomy" id="2840803"/>
    <lineage>
        <taxon>Bacteria</taxon>
        <taxon>Bacillati</taxon>
        <taxon>Bacillota</taxon>
        <taxon>Clostridia</taxon>
        <taxon>Eubacteriales</taxon>
        <taxon>Oscillospiraceae</taxon>
        <taxon>Oscillospiraceae incertae sedis</taxon>
        <taxon>Candidatus Faecivivens</taxon>
    </lineage>
</organism>
<evidence type="ECO:0000313" key="2">
    <source>
        <dbReference type="EMBL" id="HIR61651.1"/>
    </source>
</evidence>
<proteinExistence type="predicted"/>
<evidence type="ECO:0000313" key="3">
    <source>
        <dbReference type="Proteomes" id="UP000824241"/>
    </source>
</evidence>
<protein>
    <submittedName>
        <fullName evidence="2">Uncharacterized protein</fullName>
    </submittedName>
</protein>
<dbReference type="EMBL" id="DVHA01000286">
    <property type="protein sequence ID" value="HIR61651.1"/>
    <property type="molecule type" value="Genomic_DNA"/>
</dbReference>
<dbReference type="AlphaFoldDB" id="A0A9D1DZD9"/>
<sequence length="72" mass="8300">MSAIAMDIARMVDMLPESDQQFAREFVKKLVLAWDPDFTKVTPEEAAQMQEAETSGFIPEDEIDWDDLSQYQ</sequence>
<dbReference type="Proteomes" id="UP000824241">
    <property type="component" value="Unassembled WGS sequence"/>
</dbReference>
<reference evidence="2" key="1">
    <citation type="submission" date="2020-10" db="EMBL/GenBank/DDBJ databases">
        <authorList>
            <person name="Gilroy R."/>
        </authorList>
    </citation>
    <scope>NUCLEOTIDE SEQUENCE</scope>
    <source>
        <strain evidence="2">CHK189-12415</strain>
    </source>
</reference>
<accession>A0A9D1DZD9</accession>
<feature type="compositionally biased region" description="Acidic residues" evidence="1">
    <location>
        <begin position="59"/>
        <end position="72"/>
    </location>
</feature>
<comment type="caution">
    <text evidence="2">The sequence shown here is derived from an EMBL/GenBank/DDBJ whole genome shotgun (WGS) entry which is preliminary data.</text>
</comment>
<evidence type="ECO:0000256" key="1">
    <source>
        <dbReference type="SAM" id="MobiDB-lite"/>
    </source>
</evidence>